<evidence type="ECO:0000313" key="1">
    <source>
        <dbReference type="EMBL" id="RYV52357.1"/>
    </source>
</evidence>
<dbReference type="SUPFAM" id="SSF56059">
    <property type="entry name" value="Glutathione synthetase ATP-binding domain-like"/>
    <property type="match status" value="1"/>
</dbReference>
<keyword evidence="2" id="KW-1185">Reference proteome</keyword>
<proteinExistence type="predicted"/>
<comment type="caution">
    <text evidence="1">The sequence shown here is derived from an EMBL/GenBank/DDBJ whole genome shotgun (WGS) entry which is preliminary data.</text>
</comment>
<gene>
    <name evidence="1" type="ORF">EUA98_03895</name>
</gene>
<reference evidence="1 2" key="1">
    <citation type="submission" date="2019-01" db="EMBL/GenBank/DDBJ databases">
        <title>Novel species of Cellulomonas.</title>
        <authorList>
            <person name="Liu Q."/>
            <person name="Xin Y.-H."/>
        </authorList>
    </citation>
    <scope>NUCLEOTIDE SEQUENCE [LARGE SCALE GENOMIC DNA]</scope>
    <source>
        <strain evidence="1 2">HLT2-17</strain>
    </source>
</reference>
<dbReference type="Proteomes" id="UP000293764">
    <property type="component" value="Unassembled WGS sequence"/>
</dbReference>
<accession>A0A4Q5N659</accession>
<dbReference type="InterPro" id="IPR053191">
    <property type="entry name" value="DcsG_Biosynth_Enzyme"/>
</dbReference>
<dbReference type="AlphaFoldDB" id="A0A4Q5N659"/>
<evidence type="ECO:0000313" key="2">
    <source>
        <dbReference type="Proteomes" id="UP000293764"/>
    </source>
</evidence>
<dbReference type="PANTHER" id="PTHR39217">
    <property type="match status" value="1"/>
</dbReference>
<evidence type="ECO:0008006" key="3">
    <source>
        <dbReference type="Google" id="ProtNLM"/>
    </source>
</evidence>
<dbReference type="OrthoDB" id="3373978at2"/>
<protein>
    <recommendedName>
        <fullName evidence="3">ATP-grasp domain-containing protein</fullName>
    </recommendedName>
</protein>
<sequence length="303" mass="32807">MTAPRVALATCSLYPQLEADDSLLLPALAELGVEAVPVVWDAADVDWDAYDLVVVRSTWDYALRQQEFLAWAASVPRLANPAPVLAWNTDKFYLRDLEQAGVRVVPTIWLDPARNLTSRAVHTRFPASGEFVVKPTVSAGAKDTGRYQSNEADQRGLAIVHARDLLRAGRHVMVQPYLKQVDTIGETSLVYIDGVFSHSVRKGPLLEGPNRGFEGLYKKEDMTVRAATDAERALADAVIEVLPTVAPGADAGPLLYARVDLLPDADGAPMLLELELTEPSLFLALGDGATSRVAGAIAKRVGR</sequence>
<dbReference type="PANTHER" id="PTHR39217:SF1">
    <property type="entry name" value="GLUTATHIONE SYNTHETASE"/>
    <property type="match status" value="1"/>
</dbReference>
<dbReference type="EMBL" id="SDWW01000006">
    <property type="protein sequence ID" value="RYV52357.1"/>
    <property type="molecule type" value="Genomic_DNA"/>
</dbReference>
<name>A0A4Q5N659_9MICO</name>
<dbReference type="RefSeq" id="WP_130101355.1">
    <property type="nucleotide sequence ID" value="NZ_SDWW01000006.1"/>
</dbReference>
<organism evidence="1 2">
    <name type="scientific">Pengzhenrongella frigida</name>
    <dbReference type="NCBI Taxonomy" id="1259133"/>
    <lineage>
        <taxon>Bacteria</taxon>
        <taxon>Bacillati</taxon>
        <taxon>Actinomycetota</taxon>
        <taxon>Actinomycetes</taxon>
        <taxon>Micrococcales</taxon>
        <taxon>Pengzhenrongella</taxon>
    </lineage>
</organism>